<dbReference type="AlphaFoldDB" id="A0A1E4TRJ5"/>
<dbReference type="Pfam" id="PF17304">
    <property type="entry name" value="OM14_C"/>
    <property type="match status" value="1"/>
</dbReference>
<dbReference type="GO" id="GO:0006626">
    <property type="term" value="P:protein targeting to mitochondrion"/>
    <property type="evidence" value="ECO:0007669"/>
    <property type="project" value="TreeGrafter"/>
</dbReference>
<dbReference type="PANTHER" id="PTHR38402:SF1">
    <property type="entry name" value="MITOCHONDRIAL OUTER MEMBRANE PROTEIN OM14"/>
    <property type="match status" value="1"/>
</dbReference>
<keyword evidence="2" id="KW-0812">Transmembrane</keyword>
<dbReference type="EMBL" id="KV454016">
    <property type="protein sequence ID" value="ODV94379.1"/>
    <property type="molecule type" value="Genomic_DNA"/>
</dbReference>
<keyword evidence="2" id="KW-0472">Membrane</keyword>
<dbReference type="GO" id="GO:1990593">
    <property type="term" value="F:nascent polypeptide-associated complex binding"/>
    <property type="evidence" value="ECO:0007669"/>
    <property type="project" value="InterPro"/>
</dbReference>
<feature type="region of interest" description="Disordered" evidence="1">
    <location>
        <begin position="1"/>
        <end position="56"/>
    </location>
</feature>
<dbReference type="InterPro" id="IPR039453">
    <property type="entry name" value="OM14_C"/>
</dbReference>
<evidence type="ECO:0000313" key="4">
    <source>
        <dbReference type="EMBL" id="ODV94379.1"/>
    </source>
</evidence>
<feature type="transmembrane region" description="Helical" evidence="2">
    <location>
        <begin position="104"/>
        <end position="123"/>
    </location>
</feature>
<evidence type="ECO:0000256" key="1">
    <source>
        <dbReference type="SAM" id="MobiDB-lite"/>
    </source>
</evidence>
<dbReference type="InterPro" id="IPR039454">
    <property type="entry name" value="OM14"/>
</dbReference>
<keyword evidence="2" id="KW-1133">Transmembrane helix</keyword>
<keyword evidence="5" id="KW-1185">Reference proteome</keyword>
<dbReference type="OrthoDB" id="3980970at2759"/>
<organism evidence="4 5">
    <name type="scientific">Pachysolen tannophilus NRRL Y-2460</name>
    <dbReference type="NCBI Taxonomy" id="669874"/>
    <lineage>
        <taxon>Eukaryota</taxon>
        <taxon>Fungi</taxon>
        <taxon>Dikarya</taxon>
        <taxon>Ascomycota</taxon>
        <taxon>Saccharomycotina</taxon>
        <taxon>Pichiomycetes</taxon>
        <taxon>Pachysolenaceae</taxon>
        <taxon>Pachysolen</taxon>
    </lineage>
</organism>
<gene>
    <name evidence="4" type="ORF">PACTADRAFT_81957</name>
</gene>
<feature type="compositionally biased region" description="Basic and acidic residues" evidence="1">
    <location>
        <begin position="26"/>
        <end position="56"/>
    </location>
</feature>
<dbReference type="PANTHER" id="PTHR38402">
    <property type="entry name" value="MITOCHONDRIAL OUTER MEMBRANE PROTEIN OM14"/>
    <property type="match status" value="1"/>
</dbReference>
<sequence>MSSYADAAANTNRKLDSAASNAEGNAKVDADKLKKKAGETASDAKKKLSDLEKDGKSKLDETEDFLKKYYNIFSSYVSDFGGKVSAKSSDVSSKAYKELQNPAVIGQIIATFGALGAFYVGYIERSKIFNSNHKCVVSAHVAVVTGFVLLDGFLFNKYYNKYKK</sequence>
<reference evidence="5" key="1">
    <citation type="submission" date="2016-05" db="EMBL/GenBank/DDBJ databases">
        <title>Comparative genomics of biotechnologically important yeasts.</title>
        <authorList>
            <consortium name="DOE Joint Genome Institute"/>
            <person name="Riley R."/>
            <person name="Haridas S."/>
            <person name="Wolfe K.H."/>
            <person name="Lopes M.R."/>
            <person name="Hittinger C.T."/>
            <person name="Goker M."/>
            <person name="Salamov A."/>
            <person name="Wisecaver J."/>
            <person name="Long T.M."/>
            <person name="Aerts A.L."/>
            <person name="Barry K."/>
            <person name="Choi C."/>
            <person name="Clum A."/>
            <person name="Coughlan A.Y."/>
            <person name="Deshpande S."/>
            <person name="Douglass A.P."/>
            <person name="Hanson S.J."/>
            <person name="Klenk H.-P."/>
            <person name="Labutti K."/>
            <person name="Lapidus A."/>
            <person name="Lindquist E."/>
            <person name="Lipzen A."/>
            <person name="Meier-Kolthoff J.P."/>
            <person name="Ohm R.A."/>
            <person name="Otillar R.P."/>
            <person name="Pangilinan J."/>
            <person name="Peng Y."/>
            <person name="Rokas A."/>
            <person name="Rosa C.A."/>
            <person name="Scheuner C."/>
            <person name="Sibirny A.A."/>
            <person name="Slot J.C."/>
            <person name="Stielow J.B."/>
            <person name="Sun H."/>
            <person name="Kurtzman C.P."/>
            <person name="Blackwell M."/>
            <person name="Grigoriev I.V."/>
            <person name="Jeffries T.W."/>
        </authorList>
    </citation>
    <scope>NUCLEOTIDE SEQUENCE [LARGE SCALE GENOMIC DNA]</scope>
    <source>
        <strain evidence="5">NRRL Y-2460</strain>
    </source>
</reference>
<dbReference type="Proteomes" id="UP000094236">
    <property type="component" value="Unassembled WGS sequence"/>
</dbReference>
<protein>
    <recommendedName>
        <fullName evidence="3">Mitochondrial outer membrane protein OM14 C-terminal domain-containing protein</fullName>
    </recommendedName>
</protein>
<dbReference type="GO" id="GO:0005741">
    <property type="term" value="C:mitochondrial outer membrane"/>
    <property type="evidence" value="ECO:0007669"/>
    <property type="project" value="InterPro"/>
</dbReference>
<evidence type="ECO:0000313" key="5">
    <source>
        <dbReference type="Proteomes" id="UP000094236"/>
    </source>
</evidence>
<name>A0A1E4TRJ5_PACTA</name>
<evidence type="ECO:0000259" key="3">
    <source>
        <dbReference type="Pfam" id="PF17304"/>
    </source>
</evidence>
<accession>A0A1E4TRJ5</accession>
<feature type="domain" description="Mitochondrial outer membrane protein OM14 C-terminal" evidence="3">
    <location>
        <begin position="97"/>
        <end position="164"/>
    </location>
</feature>
<proteinExistence type="predicted"/>
<evidence type="ECO:0000256" key="2">
    <source>
        <dbReference type="SAM" id="Phobius"/>
    </source>
</evidence>
<feature type="transmembrane region" description="Helical" evidence="2">
    <location>
        <begin position="135"/>
        <end position="155"/>
    </location>
</feature>